<proteinExistence type="predicted"/>
<dbReference type="Pfam" id="PF07173">
    <property type="entry name" value="GRDP-like"/>
    <property type="match status" value="1"/>
</dbReference>
<dbReference type="PANTHER" id="PTHR34365">
    <property type="entry name" value="ENOLASE (DUF1399)"/>
    <property type="match status" value="1"/>
</dbReference>
<dbReference type="OrthoDB" id="2684236at2759"/>
<dbReference type="AlphaFoldDB" id="A0A194UNG6"/>
<organism evidence="1 2">
    <name type="scientific">Cytospora mali</name>
    <name type="common">Apple Valsa canker fungus</name>
    <name type="synonym">Valsa mali</name>
    <dbReference type="NCBI Taxonomy" id="578113"/>
    <lineage>
        <taxon>Eukaryota</taxon>
        <taxon>Fungi</taxon>
        <taxon>Dikarya</taxon>
        <taxon>Ascomycota</taxon>
        <taxon>Pezizomycotina</taxon>
        <taxon>Sordariomycetes</taxon>
        <taxon>Sordariomycetidae</taxon>
        <taxon>Diaporthales</taxon>
        <taxon>Cytosporaceae</taxon>
        <taxon>Cytospora</taxon>
    </lineage>
</organism>
<evidence type="ECO:0000313" key="1">
    <source>
        <dbReference type="EMBL" id="KUI53210.1"/>
    </source>
</evidence>
<evidence type="ECO:0000313" key="2">
    <source>
        <dbReference type="Proteomes" id="UP000078576"/>
    </source>
</evidence>
<dbReference type="Proteomes" id="UP000078576">
    <property type="component" value="Unassembled WGS sequence"/>
</dbReference>
<name>A0A194UNG6_CYTMA</name>
<gene>
    <name evidence="1" type="ORF">VP1G_00832</name>
</gene>
<sequence>MTITNSDINTTPSLRQMAKPQSQPYLLPAPEIQHDFSQTARLPSVSECATHLQLLNAIVRLKFAVDKWSQTKNLPEGQAWKHFCDTAVAKFLKWSENVDASKQTIPIPSLDVLMVWHSFMLNPKDYMRYANRVLQGRLGGKGIDWQQLNMKLDAIDEDMPDYLASLSDTTQLSNQQELSRVCPGGFDMVAAIQRQLKYSEKMYNAKYLKSRFADDILTNAIDRYEKFFSLIAENPGVGIAPTQDIDLVWHTHQLWPKSYVAYSRQRTNGRFVNHNDNLDDDTLEESGINGETLFFERFGTPYRICLS</sequence>
<keyword evidence="2" id="KW-1185">Reference proteome</keyword>
<protein>
    <submittedName>
        <fullName evidence="1">Glycine-rich domain-containing protein 1</fullName>
    </submittedName>
</protein>
<accession>A0A194UNG6</accession>
<dbReference type="EMBL" id="KN714668">
    <property type="protein sequence ID" value="KUI53210.1"/>
    <property type="molecule type" value="Genomic_DNA"/>
</dbReference>
<dbReference type="STRING" id="694573.A0A194UNG6"/>
<reference evidence="2" key="1">
    <citation type="submission" date="2014-12" db="EMBL/GenBank/DDBJ databases">
        <title>Genome Sequence of Valsa Canker Pathogens Uncovers a Specific Adaption of Colonization on Woody Bark.</title>
        <authorList>
            <person name="Yin Z."/>
            <person name="Liu H."/>
            <person name="Gao X."/>
            <person name="Li Z."/>
            <person name="Song N."/>
            <person name="Ke X."/>
            <person name="Dai Q."/>
            <person name="Wu Y."/>
            <person name="Sun Y."/>
            <person name="Xu J.-R."/>
            <person name="Kang Z.K."/>
            <person name="Wang L."/>
            <person name="Huang L."/>
        </authorList>
    </citation>
    <scope>NUCLEOTIDE SEQUENCE [LARGE SCALE GENOMIC DNA]</scope>
    <source>
        <strain evidence="2">SXYL134</strain>
    </source>
</reference>
<dbReference type="PANTHER" id="PTHR34365:SF7">
    <property type="entry name" value="GLYCINE-RICH DOMAIN-CONTAINING PROTEIN 1"/>
    <property type="match status" value="1"/>
</dbReference>
<dbReference type="InterPro" id="IPR009836">
    <property type="entry name" value="GRDP-like"/>
</dbReference>